<dbReference type="Proteomes" id="UP000268623">
    <property type="component" value="Unassembled WGS sequence"/>
</dbReference>
<feature type="compositionally biased region" description="Low complexity" evidence="1">
    <location>
        <begin position="1"/>
        <end position="18"/>
    </location>
</feature>
<evidence type="ECO:0000313" key="3">
    <source>
        <dbReference type="Proteomes" id="UP000268623"/>
    </source>
</evidence>
<accession>A0A3M9XSB1</accession>
<gene>
    <name evidence="2" type="ORF">D1O30_09235</name>
</gene>
<dbReference type="AlphaFoldDB" id="A0A3M9XSB1"/>
<protein>
    <submittedName>
        <fullName evidence="2">Uncharacterized protein</fullName>
    </submittedName>
</protein>
<keyword evidence="3" id="KW-1185">Reference proteome</keyword>
<name>A0A3M9XSB1_9HYPH</name>
<dbReference type="EMBL" id="QWDD01000001">
    <property type="protein sequence ID" value="RNJ49750.1"/>
    <property type="molecule type" value="Genomic_DNA"/>
</dbReference>
<comment type="caution">
    <text evidence="2">The sequence shown here is derived from an EMBL/GenBank/DDBJ whole genome shotgun (WGS) entry which is preliminary data.</text>
</comment>
<proteinExistence type="predicted"/>
<reference evidence="2 3" key="1">
    <citation type="submission" date="2018-08" db="EMBL/GenBank/DDBJ databases">
        <title>Genome sequence of Methylocystis hirsuta CSC1, a methanotroph able to accumulate PHAs.</title>
        <authorList>
            <person name="Bordel S."/>
            <person name="Rodriguez E."/>
            <person name="Gancedo J."/>
            <person name="Munoz R."/>
        </authorList>
    </citation>
    <scope>NUCLEOTIDE SEQUENCE [LARGE SCALE GENOMIC DNA]</scope>
    <source>
        <strain evidence="2 3">CSC1</strain>
    </source>
</reference>
<evidence type="ECO:0000256" key="1">
    <source>
        <dbReference type="SAM" id="MobiDB-lite"/>
    </source>
</evidence>
<feature type="region of interest" description="Disordered" evidence="1">
    <location>
        <begin position="1"/>
        <end position="20"/>
    </location>
</feature>
<organism evidence="2 3">
    <name type="scientific">Methylocystis hirsuta</name>
    <dbReference type="NCBI Taxonomy" id="369798"/>
    <lineage>
        <taxon>Bacteria</taxon>
        <taxon>Pseudomonadati</taxon>
        <taxon>Pseudomonadota</taxon>
        <taxon>Alphaproteobacteria</taxon>
        <taxon>Hyphomicrobiales</taxon>
        <taxon>Methylocystaceae</taxon>
        <taxon>Methylocystis</taxon>
    </lineage>
</organism>
<evidence type="ECO:0000313" key="2">
    <source>
        <dbReference type="EMBL" id="RNJ49750.1"/>
    </source>
</evidence>
<sequence length="63" mass="6589">MCISRGCAGRAGRAPAGREPCDKPAALVKAAQPLIPEFRTPSGALETGLKVADLWQATRKAIN</sequence>